<evidence type="ECO:0000313" key="12">
    <source>
        <dbReference type="EnsemblMetazoa" id="XP_030839474"/>
    </source>
</evidence>
<reference evidence="13" key="1">
    <citation type="submission" date="2015-02" db="EMBL/GenBank/DDBJ databases">
        <title>Genome sequencing for Strongylocentrotus purpuratus.</title>
        <authorList>
            <person name="Murali S."/>
            <person name="Liu Y."/>
            <person name="Vee V."/>
            <person name="English A."/>
            <person name="Wang M."/>
            <person name="Skinner E."/>
            <person name="Han Y."/>
            <person name="Muzny D.M."/>
            <person name="Worley K.C."/>
            <person name="Gibbs R.A."/>
        </authorList>
    </citation>
    <scope>NUCLEOTIDE SEQUENCE</scope>
</reference>
<evidence type="ECO:0000256" key="5">
    <source>
        <dbReference type="ARBA" id="ARBA00023239"/>
    </source>
</evidence>
<evidence type="ECO:0000256" key="10">
    <source>
        <dbReference type="ARBA" id="ARBA00049127"/>
    </source>
</evidence>
<dbReference type="GO" id="GO:0004586">
    <property type="term" value="F:ornithine decarboxylase activity"/>
    <property type="evidence" value="ECO:0000318"/>
    <property type="project" value="GO_Central"/>
</dbReference>
<evidence type="ECO:0000256" key="2">
    <source>
        <dbReference type="ARBA" id="ARBA00008872"/>
    </source>
</evidence>
<dbReference type="PRINTS" id="PR01182">
    <property type="entry name" value="ORNDCRBXLASE"/>
</dbReference>
<keyword evidence="5" id="KW-0456">Lyase</keyword>
<dbReference type="OrthoDB" id="5034579at2759"/>
<evidence type="ECO:0000256" key="9">
    <source>
        <dbReference type="ARBA" id="ARBA00046672"/>
    </source>
</evidence>
<dbReference type="Proteomes" id="UP000007110">
    <property type="component" value="Unassembled WGS sequence"/>
</dbReference>
<dbReference type="KEGG" id="spu:105439774"/>
<dbReference type="GO" id="GO:0005737">
    <property type="term" value="C:cytoplasm"/>
    <property type="evidence" value="ECO:0000318"/>
    <property type="project" value="GO_Central"/>
</dbReference>
<evidence type="ECO:0000313" key="13">
    <source>
        <dbReference type="Proteomes" id="UP000007110"/>
    </source>
</evidence>
<comment type="similarity">
    <text evidence="2">Belongs to the Orn/Lys/Arg decarboxylase class-II family.</text>
</comment>
<dbReference type="SUPFAM" id="SSF50621">
    <property type="entry name" value="Alanine racemase C-terminal domain-like"/>
    <property type="match status" value="1"/>
</dbReference>
<evidence type="ECO:0000256" key="3">
    <source>
        <dbReference type="ARBA" id="ARBA00022898"/>
    </source>
</evidence>
<dbReference type="EnsemblMetazoa" id="XM_030983614">
    <property type="protein sequence ID" value="XP_030839474"/>
    <property type="gene ID" value="LOC105439774"/>
</dbReference>
<reference evidence="12" key="2">
    <citation type="submission" date="2021-01" db="UniProtKB">
        <authorList>
            <consortium name="EnsemblMetazoa"/>
        </authorList>
    </citation>
    <scope>IDENTIFICATION</scope>
</reference>
<dbReference type="InterPro" id="IPR029066">
    <property type="entry name" value="PLP-binding_barrel"/>
</dbReference>
<comment type="subunit">
    <text evidence="9">Homodimer. Only the dimer is catalytically active, as the active sites are constructed of residues from both monomers.</text>
</comment>
<comment type="cofactor">
    <cofactor evidence="1">
        <name>pyridoxal 5'-phosphate</name>
        <dbReference type="ChEBI" id="CHEBI:597326"/>
    </cofactor>
</comment>
<protein>
    <recommendedName>
        <fullName evidence="7">ornithine decarboxylase</fullName>
        <ecNumber evidence="7">4.1.1.17</ecNumber>
    </recommendedName>
</protein>
<evidence type="ECO:0000256" key="4">
    <source>
        <dbReference type="ARBA" id="ARBA00023115"/>
    </source>
</evidence>
<organism evidence="12 13">
    <name type="scientific">Strongylocentrotus purpuratus</name>
    <name type="common">Purple sea urchin</name>
    <dbReference type="NCBI Taxonomy" id="7668"/>
    <lineage>
        <taxon>Eukaryota</taxon>
        <taxon>Metazoa</taxon>
        <taxon>Echinodermata</taxon>
        <taxon>Eleutherozoa</taxon>
        <taxon>Echinozoa</taxon>
        <taxon>Echinoidea</taxon>
        <taxon>Euechinoidea</taxon>
        <taxon>Echinacea</taxon>
        <taxon>Camarodonta</taxon>
        <taxon>Echinidea</taxon>
        <taxon>Strongylocentrotidae</taxon>
        <taxon>Strongylocentrotus</taxon>
    </lineage>
</organism>
<comment type="function">
    <text evidence="8">Catalyzes the first and rate-limiting step of polyamine biosynthesis that converts ornithine into putrescine, which is the precursor for the polyamines, spermidine and spermine. Polyamines are essential for cell proliferation and are implicated in cellular processes, ranging from DNA replication to apoptosis.</text>
</comment>
<name>A0A7M7NP99_STRPU</name>
<dbReference type="GeneID" id="105439774"/>
<dbReference type="SUPFAM" id="SSF51419">
    <property type="entry name" value="PLP-binding barrel"/>
    <property type="match status" value="1"/>
</dbReference>
<dbReference type="Pfam" id="PF02784">
    <property type="entry name" value="Orn_Arg_deC_N"/>
    <property type="match status" value="1"/>
</dbReference>
<evidence type="ECO:0000256" key="6">
    <source>
        <dbReference type="ARBA" id="ARBA00034115"/>
    </source>
</evidence>
<evidence type="ECO:0000256" key="8">
    <source>
        <dbReference type="ARBA" id="ARBA00037173"/>
    </source>
</evidence>
<keyword evidence="4" id="KW-0620">Polyamine biosynthesis</keyword>
<dbReference type="PRINTS" id="PR01179">
    <property type="entry name" value="ODADCRBXLASE"/>
</dbReference>
<comment type="catalytic activity">
    <reaction evidence="10">
        <text>L-ornithine + H(+) = putrescine + CO2</text>
        <dbReference type="Rhea" id="RHEA:22964"/>
        <dbReference type="ChEBI" id="CHEBI:15378"/>
        <dbReference type="ChEBI" id="CHEBI:16526"/>
        <dbReference type="ChEBI" id="CHEBI:46911"/>
        <dbReference type="ChEBI" id="CHEBI:326268"/>
        <dbReference type="EC" id="4.1.1.17"/>
    </reaction>
</comment>
<comment type="pathway">
    <text evidence="6">Amine and polyamine biosynthesis; putrescine biosynthesis via L-ornithine pathway; putrescine from L-ornithine: step 1/1.</text>
</comment>
<dbReference type="InterPro" id="IPR009006">
    <property type="entry name" value="Ala_racemase/Decarboxylase_C"/>
</dbReference>
<dbReference type="CDD" id="cd00622">
    <property type="entry name" value="PLPDE_III_ODC"/>
    <property type="match status" value="1"/>
</dbReference>
<evidence type="ECO:0000256" key="1">
    <source>
        <dbReference type="ARBA" id="ARBA00001933"/>
    </source>
</evidence>
<dbReference type="RefSeq" id="XP_030839474.1">
    <property type="nucleotide sequence ID" value="XM_030983614.1"/>
</dbReference>
<keyword evidence="3" id="KW-0663">Pyridoxal phosphate</keyword>
<dbReference type="AlphaFoldDB" id="A0A7M7NP99"/>
<dbReference type="Gene3D" id="2.40.37.10">
    <property type="entry name" value="Lyase, Ornithine Decarboxylase, Chain A, domain 1"/>
    <property type="match status" value="1"/>
</dbReference>
<dbReference type="PROSITE" id="PS00878">
    <property type="entry name" value="ODR_DC_2_1"/>
    <property type="match status" value="1"/>
</dbReference>
<dbReference type="PANTHER" id="PTHR11482:SF6">
    <property type="entry name" value="ORNITHINE DECARBOXYLASE 1-RELATED"/>
    <property type="match status" value="1"/>
</dbReference>
<dbReference type="InterPro" id="IPR022644">
    <property type="entry name" value="De-COase2_N"/>
</dbReference>
<dbReference type="Gene3D" id="3.20.20.10">
    <property type="entry name" value="Alanine racemase"/>
    <property type="match status" value="1"/>
</dbReference>
<evidence type="ECO:0000259" key="11">
    <source>
        <dbReference type="Pfam" id="PF02784"/>
    </source>
</evidence>
<feature type="domain" description="Orn/DAP/Arg decarboxylase 2 N-terminal" evidence="11">
    <location>
        <begin position="55"/>
        <end position="295"/>
    </location>
</feature>
<dbReference type="OMA" id="WINDGIH"/>
<dbReference type="InterPro" id="IPR000183">
    <property type="entry name" value="Orn/DAP/Arg_de-COase"/>
</dbReference>
<dbReference type="PANTHER" id="PTHR11482">
    <property type="entry name" value="ARGININE/DIAMINOPIMELATE/ORNITHINE DECARBOXYLASE"/>
    <property type="match status" value="1"/>
</dbReference>
<dbReference type="GO" id="GO:0033387">
    <property type="term" value="P:putrescine biosynthetic process from arginine, via ornithine"/>
    <property type="evidence" value="ECO:0000318"/>
    <property type="project" value="GO_Central"/>
</dbReference>
<proteinExistence type="inferred from homology"/>
<dbReference type="InterPro" id="IPR002433">
    <property type="entry name" value="Orn_de-COase"/>
</dbReference>
<keyword evidence="13" id="KW-1185">Reference proteome</keyword>
<accession>A0A7M7NP99</accession>
<dbReference type="EC" id="4.1.1.17" evidence="7"/>
<dbReference type="InterPro" id="IPR022653">
    <property type="entry name" value="De-COase2_pyr-phos_BS"/>
</dbReference>
<evidence type="ECO:0000256" key="7">
    <source>
        <dbReference type="ARBA" id="ARBA00034138"/>
    </source>
</evidence>
<dbReference type="InParanoid" id="A0A7M7NP99"/>
<dbReference type="FunFam" id="3.20.20.10:FF:000005">
    <property type="entry name" value="Ornithine decarboxylase"/>
    <property type="match status" value="1"/>
</dbReference>
<sequence length="457" mass="50867">MGLNLSNGQKSQEGQTLDVASDDKILKHMKDVIRGKNGLDIQREDEDDPFFVVDLADIEMKHKLWKREFPNVQPFYAVKCNADRRVVETLANLGAGFDCASKTELRQVLDMGVHPDRIIYANPCKAISHLRFAKKNDVRLMTFDNEEEIIKIKQVFPTARLVLRIWAEDKTAVIPLSVKFGCPLHEVRRLLEAAKNLDLAVEGICFHVGSGSGNPESYYAAIRDARTAYDIGNDIGHDLRIIDIGGGFPGKSHHPSLSKSYLKFSAAARSAIAEYFPDSNNQNPRIIGEPGTFYVESAFSLAVCVIGKRDLIKNPFSAPKDENWNDIKDISATPEVAYYISNNVYSTLGDSFLIGAKFDAKVLKSSNNDGSERPSVLWGNTTSRVDCVRRHCLLPELEEGDWLVFRDMGAYAVAISSEYSGFKLPVCYSVPPRTNEQVKKAKNHGGHCRAGVSNEIH</sequence>